<evidence type="ECO:0000313" key="4">
    <source>
        <dbReference type="Proteomes" id="UP000183015"/>
    </source>
</evidence>
<dbReference type="RefSeq" id="WP_042453743.1">
    <property type="nucleotide sequence ID" value="NZ_BBPN01000030.1"/>
</dbReference>
<name>A0A1H7JXF2_STRJI</name>
<dbReference type="PANTHER" id="PTHR35176:SF4">
    <property type="entry name" value="PYRIDOXAMINE 5'-PHOSPHATE OXIDASE-RELATED FMN-BINDING"/>
    <property type="match status" value="1"/>
</dbReference>
<dbReference type="SUPFAM" id="SSF50475">
    <property type="entry name" value="FMN-binding split barrel"/>
    <property type="match status" value="1"/>
</dbReference>
<gene>
    <name evidence="3" type="ORF">SAMN05414137_103508</name>
</gene>
<organism evidence="3 4">
    <name type="scientific">Streptacidiphilus jiangxiensis</name>
    <dbReference type="NCBI Taxonomy" id="235985"/>
    <lineage>
        <taxon>Bacteria</taxon>
        <taxon>Bacillati</taxon>
        <taxon>Actinomycetota</taxon>
        <taxon>Actinomycetes</taxon>
        <taxon>Kitasatosporales</taxon>
        <taxon>Streptomycetaceae</taxon>
        <taxon>Streptacidiphilus</taxon>
    </lineage>
</organism>
<dbReference type="Proteomes" id="UP000183015">
    <property type="component" value="Unassembled WGS sequence"/>
</dbReference>
<evidence type="ECO:0000256" key="1">
    <source>
        <dbReference type="ARBA" id="ARBA00023002"/>
    </source>
</evidence>
<dbReference type="eggNOG" id="COG3467">
    <property type="taxonomic scope" value="Bacteria"/>
</dbReference>
<reference evidence="4" key="1">
    <citation type="submission" date="2016-10" db="EMBL/GenBank/DDBJ databases">
        <authorList>
            <person name="Varghese N."/>
        </authorList>
    </citation>
    <scope>NUCLEOTIDE SEQUENCE [LARGE SCALE GENOMIC DNA]</scope>
    <source>
        <strain evidence="4">DSM 45096 / BCRC 16803 / CGMCC 4.1857 / CIP 109030 / JCM 12277 / KCTC 19219 / NBRC 100920 / 33214</strain>
    </source>
</reference>
<keyword evidence="4" id="KW-1185">Reference proteome</keyword>
<dbReference type="AlphaFoldDB" id="A0A1H7JXF2"/>
<accession>A0A1H7JXF2</accession>
<keyword evidence="1" id="KW-0560">Oxidoreductase</keyword>
<dbReference type="GO" id="GO:0070967">
    <property type="term" value="F:coenzyme F420 binding"/>
    <property type="evidence" value="ECO:0007669"/>
    <property type="project" value="TreeGrafter"/>
</dbReference>
<protein>
    <submittedName>
        <fullName evidence="3">Pyridoxamine 5'-phosphate oxidase</fullName>
    </submittedName>
</protein>
<proteinExistence type="predicted"/>
<dbReference type="EMBL" id="FOAZ01000003">
    <property type="protein sequence ID" value="SEK79273.1"/>
    <property type="molecule type" value="Genomic_DNA"/>
</dbReference>
<evidence type="ECO:0000259" key="2">
    <source>
        <dbReference type="Pfam" id="PF01243"/>
    </source>
</evidence>
<dbReference type="PANTHER" id="PTHR35176">
    <property type="entry name" value="HEME OXYGENASE HI_0854-RELATED"/>
    <property type="match status" value="1"/>
</dbReference>
<dbReference type="GO" id="GO:0005829">
    <property type="term" value="C:cytosol"/>
    <property type="evidence" value="ECO:0007669"/>
    <property type="project" value="TreeGrafter"/>
</dbReference>
<dbReference type="InterPro" id="IPR011576">
    <property type="entry name" value="Pyridox_Oxase_N"/>
</dbReference>
<dbReference type="InterPro" id="IPR012349">
    <property type="entry name" value="Split_barrel_FMN-bd"/>
</dbReference>
<dbReference type="Gene3D" id="2.30.110.10">
    <property type="entry name" value="Electron Transport, Fmn-binding Protein, Chain A"/>
    <property type="match status" value="1"/>
</dbReference>
<dbReference type="GO" id="GO:0016627">
    <property type="term" value="F:oxidoreductase activity, acting on the CH-CH group of donors"/>
    <property type="evidence" value="ECO:0007669"/>
    <property type="project" value="TreeGrafter"/>
</dbReference>
<evidence type="ECO:0000313" key="3">
    <source>
        <dbReference type="EMBL" id="SEK79273.1"/>
    </source>
</evidence>
<dbReference type="InterPro" id="IPR052019">
    <property type="entry name" value="F420H2_bilvrd_red/Heme_oxyg"/>
</dbReference>
<dbReference type="STRING" id="235985.SAMN05414137_103508"/>
<dbReference type="OrthoDB" id="157302at2"/>
<feature type="domain" description="Pyridoxamine 5'-phosphate oxidase N-terminal" evidence="2">
    <location>
        <begin position="19"/>
        <end position="135"/>
    </location>
</feature>
<dbReference type="Pfam" id="PF01243">
    <property type="entry name" value="PNPOx_N"/>
    <property type="match status" value="1"/>
</dbReference>
<sequence>MSDPYRITISWAEMRVRLVGARNYWICTASPAGVPHAMPVWGVWVGERLWFSTGAGTTKARNLAANPRVSVHLESATELVSVTGVAEQVPAAARPSEVDAAYAAKYALPRTGEPATIVIGASPVFAVRPTRALGWYEAAFEESMTRWRFPAEGEPVAERATYPDDPV</sequence>